<accession>F0RT61</accession>
<keyword evidence="3" id="KW-1185">Reference proteome</keyword>
<evidence type="ECO:0000259" key="1">
    <source>
        <dbReference type="Pfam" id="PF18899"/>
    </source>
</evidence>
<dbReference type="AlphaFoldDB" id="F0RT61"/>
<organism evidence="2 3">
    <name type="scientific">Sphaerochaeta globosa (strain ATCC BAA-1886 / DSM 22777 / Buddy)</name>
    <name type="common">Spirochaeta sp. (strain Buddy)</name>
    <dbReference type="NCBI Taxonomy" id="158189"/>
    <lineage>
        <taxon>Bacteria</taxon>
        <taxon>Pseudomonadati</taxon>
        <taxon>Spirochaetota</taxon>
        <taxon>Spirochaetia</taxon>
        <taxon>Spirochaetales</taxon>
        <taxon>Sphaerochaetaceae</taxon>
        <taxon>Sphaerochaeta</taxon>
    </lineage>
</organism>
<dbReference type="RefSeq" id="WP_013608298.1">
    <property type="nucleotide sequence ID" value="NC_015152.1"/>
</dbReference>
<gene>
    <name evidence="2" type="ordered locus">SpiBuddy_2642</name>
</gene>
<dbReference type="Pfam" id="PF18899">
    <property type="entry name" value="DUF5655"/>
    <property type="match status" value="1"/>
</dbReference>
<evidence type="ECO:0000313" key="3">
    <source>
        <dbReference type="Proteomes" id="UP000008466"/>
    </source>
</evidence>
<dbReference type="Proteomes" id="UP000008466">
    <property type="component" value="Chromosome"/>
</dbReference>
<dbReference type="HOGENOM" id="CLU_150474_0_0_12"/>
<dbReference type="OrthoDB" id="163980at2"/>
<dbReference type="STRING" id="158189.SpiBuddy_2642"/>
<proteinExistence type="predicted"/>
<dbReference type="InterPro" id="IPR043714">
    <property type="entry name" value="DUF5655"/>
</dbReference>
<dbReference type="KEGG" id="sbu:SpiBuddy_2642"/>
<sequence length="122" mass="14174">MTLEHFFQDFPQSFSLFTAVEEALKALGPSTMKVTKSQIAYHYGKPFAYVWVPARYQRGITAPLVISIPLSYRDGTVRWKEVYQVRNHVIMHHKELWSSEDLAQTLLELLQTTYQALRKGRA</sequence>
<dbReference type="EMBL" id="CP002541">
    <property type="protein sequence ID" value="ADY14453.1"/>
    <property type="molecule type" value="Genomic_DNA"/>
</dbReference>
<reference evidence="3" key="1">
    <citation type="submission" date="2011-02" db="EMBL/GenBank/DDBJ databases">
        <title>Complete sequence of Spirochaeta sp. Buddy.</title>
        <authorList>
            <person name="Lucas S."/>
            <person name="Copeland A."/>
            <person name="Lapidus A."/>
            <person name="Cheng J.-F."/>
            <person name="Goodwin L."/>
            <person name="Pitluck S."/>
            <person name="Zeytun A."/>
            <person name="Detter J.C."/>
            <person name="Han C."/>
            <person name="Tapia R."/>
            <person name="Land M."/>
            <person name="Hauser L."/>
            <person name="Kyrpides N."/>
            <person name="Ivanova N."/>
            <person name="Mikhailova N."/>
            <person name="Pagani I."/>
            <person name="Ritalahti K.M."/>
            <person name="Loeffler F.E."/>
            <person name="Woyke T."/>
        </authorList>
    </citation>
    <scope>NUCLEOTIDE SEQUENCE [LARGE SCALE GENOMIC DNA]</scope>
    <source>
        <strain evidence="3">ATCC BAA-1886 / DSM 22777 / Buddy</strain>
    </source>
</reference>
<feature type="domain" description="DUF5655" evidence="1">
    <location>
        <begin position="12"/>
        <end position="115"/>
    </location>
</feature>
<protein>
    <recommendedName>
        <fullName evidence="1">DUF5655 domain-containing protein</fullName>
    </recommendedName>
</protein>
<name>F0RT61_SPHGB</name>
<evidence type="ECO:0000313" key="2">
    <source>
        <dbReference type="EMBL" id="ADY14453.1"/>
    </source>
</evidence>